<reference evidence="1" key="1">
    <citation type="submission" date="2019-03" db="EMBL/GenBank/DDBJ databases">
        <title>Single cell metagenomics reveals metabolic interactions within the superorganism composed of flagellate Streblomastix strix and complex community of Bacteroidetes bacteria on its surface.</title>
        <authorList>
            <person name="Treitli S.C."/>
            <person name="Kolisko M."/>
            <person name="Husnik F."/>
            <person name="Keeling P."/>
            <person name="Hampl V."/>
        </authorList>
    </citation>
    <scope>NUCLEOTIDE SEQUENCE</scope>
    <source>
        <strain evidence="1">STM</strain>
    </source>
</reference>
<proteinExistence type="predicted"/>
<name>A0A5J4QM19_9ZZZZ</name>
<gene>
    <name evidence="1" type="ORF">EZS27_028199</name>
</gene>
<dbReference type="AlphaFoldDB" id="A0A5J4QM19"/>
<sequence length="104" mass="11582">MKTIPITENDRLIITEALKRGSLEVTKTPFLLEYSSKLITFCEGMKEIGGADGGVSFTLTRQTKIGLLKALGTGFIDLNDFTEMIKEIKEYEPFLEMMKAAAVE</sequence>
<protein>
    <submittedName>
        <fullName evidence="1">Uncharacterized protein</fullName>
    </submittedName>
</protein>
<dbReference type="EMBL" id="SNRY01003097">
    <property type="protein sequence ID" value="KAA6322239.1"/>
    <property type="molecule type" value="Genomic_DNA"/>
</dbReference>
<evidence type="ECO:0000313" key="1">
    <source>
        <dbReference type="EMBL" id="KAA6322239.1"/>
    </source>
</evidence>
<accession>A0A5J4QM19</accession>
<comment type="caution">
    <text evidence="1">The sequence shown here is derived from an EMBL/GenBank/DDBJ whole genome shotgun (WGS) entry which is preliminary data.</text>
</comment>
<organism evidence="1">
    <name type="scientific">termite gut metagenome</name>
    <dbReference type="NCBI Taxonomy" id="433724"/>
    <lineage>
        <taxon>unclassified sequences</taxon>
        <taxon>metagenomes</taxon>
        <taxon>organismal metagenomes</taxon>
    </lineage>
</organism>